<keyword evidence="8" id="KW-1185">Reference proteome</keyword>
<comment type="caution">
    <text evidence="7">The sequence shown here is derived from an EMBL/GenBank/DDBJ whole genome shotgun (WGS) entry which is preliminary data.</text>
</comment>
<dbReference type="InterPro" id="IPR058563">
    <property type="entry name" value="Trs120_TRAPPC9_N"/>
</dbReference>
<feature type="compositionally biased region" description="Pro residues" evidence="3">
    <location>
        <begin position="245"/>
        <end position="259"/>
    </location>
</feature>
<gene>
    <name evidence="7" type="ORF">LTR78_007265</name>
</gene>
<feature type="domain" description="Trs120/TRAPPC9 N-terminal" evidence="4">
    <location>
        <begin position="4"/>
        <end position="376"/>
    </location>
</feature>
<dbReference type="InterPro" id="IPR013935">
    <property type="entry name" value="Trs120_TRAPPC9"/>
</dbReference>
<evidence type="ECO:0000256" key="1">
    <source>
        <dbReference type="ARBA" id="ARBA00004555"/>
    </source>
</evidence>
<dbReference type="InterPro" id="IPR058564">
    <property type="entry name" value="TPR_TRAPPC9_Trs120"/>
</dbReference>
<accession>A0AAE0WJL4</accession>
<dbReference type="InterPro" id="IPR058565">
    <property type="entry name" value="Ig_TRAPPC9_Trs120_1st"/>
</dbReference>
<evidence type="ECO:0000313" key="7">
    <source>
        <dbReference type="EMBL" id="KAK3672912.1"/>
    </source>
</evidence>
<keyword evidence="2" id="KW-0333">Golgi apparatus</keyword>
<dbReference type="GO" id="GO:0005802">
    <property type="term" value="C:trans-Golgi network"/>
    <property type="evidence" value="ECO:0007669"/>
    <property type="project" value="TreeGrafter"/>
</dbReference>
<dbReference type="AlphaFoldDB" id="A0AAE0WJL4"/>
<evidence type="ECO:0000259" key="6">
    <source>
        <dbReference type="Pfam" id="PF26254"/>
    </source>
</evidence>
<feature type="domain" description="Trs120/TRAPPC9 first Ig-like" evidence="6">
    <location>
        <begin position="681"/>
        <end position="847"/>
    </location>
</feature>
<feature type="domain" description="Trs120/TRAPPC9 TPR region" evidence="5">
    <location>
        <begin position="388"/>
        <end position="661"/>
    </location>
</feature>
<comment type="subcellular location">
    <subcellularLocation>
        <location evidence="1">Golgi apparatus</location>
    </subcellularLocation>
</comment>
<evidence type="ECO:0000256" key="3">
    <source>
        <dbReference type="SAM" id="MobiDB-lite"/>
    </source>
</evidence>
<dbReference type="Pfam" id="PF08626">
    <property type="entry name" value="TRAPPC9-Trs120"/>
    <property type="match status" value="1"/>
</dbReference>
<feature type="compositionally biased region" description="Polar residues" evidence="3">
    <location>
        <begin position="212"/>
        <end position="235"/>
    </location>
</feature>
<reference evidence="7" key="1">
    <citation type="submission" date="2023-07" db="EMBL/GenBank/DDBJ databases">
        <title>Black Yeasts Isolated from many extreme environments.</title>
        <authorList>
            <person name="Coleine C."/>
            <person name="Stajich J.E."/>
            <person name="Selbmann L."/>
        </authorList>
    </citation>
    <scope>NUCLEOTIDE SEQUENCE</scope>
    <source>
        <strain evidence="7">CCFEE 5485</strain>
    </source>
</reference>
<evidence type="ECO:0000256" key="2">
    <source>
        <dbReference type="ARBA" id="ARBA00023034"/>
    </source>
</evidence>
<dbReference type="PANTHER" id="PTHR21512:SF5">
    <property type="entry name" value="TRAFFICKING PROTEIN PARTICLE COMPLEX SUBUNIT 9"/>
    <property type="match status" value="1"/>
</dbReference>
<protein>
    <submittedName>
        <fullName evidence="7">Uncharacterized protein</fullName>
    </submittedName>
</protein>
<dbReference type="EMBL" id="JAUTXT010000029">
    <property type="protein sequence ID" value="KAK3672912.1"/>
    <property type="molecule type" value="Genomic_DNA"/>
</dbReference>
<evidence type="ECO:0000313" key="8">
    <source>
        <dbReference type="Proteomes" id="UP001274830"/>
    </source>
</evidence>
<dbReference type="Pfam" id="PF26254">
    <property type="entry name" value="Ig_TRAPPC9-Trs120_1st"/>
    <property type="match status" value="1"/>
</dbReference>
<feature type="compositionally biased region" description="Polar residues" evidence="3">
    <location>
        <begin position="189"/>
        <end position="204"/>
    </location>
</feature>
<dbReference type="PANTHER" id="PTHR21512">
    <property type="entry name" value="TRAFFICKING PROTEIN PARTICLE COMPLEX SUBUNIT 9"/>
    <property type="match status" value="1"/>
</dbReference>
<dbReference type="Proteomes" id="UP001274830">
    <property type="component" value="Unassembled WGS sequence"/>
</dbReference>
<proteinExistence type="predicted"/>
<organism evidence="7 8">
    <name type="scientific">Recurvomyces mirabilis</name>
    <dbReference type="NCBI Taxonomy" id="574656"/>
    <lineage>
        <taxon>Eukaryota</taxon>
        <taxon>Fungi</taxon>
        <taxon>Dikarya</taxon>
        <taxon>Ascomycota</taxon>
        <taxon>Pezizomycotina</taxon>
        <taxon>Dothideomycetes</taxon>
        <taxon>Dothideomycetidae</taxon>
        <taxon>Mycosphaerellales</taxon>
        <taxon>Teratosphaeriaceae</taxon>
        <taxon>Recurvomyces</taxon>
    </lineage>
</organism>
<name>A0AAE0WJL4_9PEZI</name>
<sequence>MGRFSAVAPATIRVQIVPVGSIETVRFQQIRKALNANASILRLGDIDSAEEEHSILSPKQYHNGSLLLSYNTSPCSEQEQQLSPFEHFRETLLVLGIADGLSKEQEDQGKELVQAVEHLREHHPRVIHRHVLVLPTAEGSMATAMDNVTRVAKAGDEEGGLALKDAMGDVAARFLTNFSIYAKATQASPTIATPGQSARASQRTESIRSNDSRPLSGSGSATPTATEPTEISSPIGSDDASASARPPPRNIGSPPPPPTSFDMIRGANSSISALARSDSRTSKQGGRADSQERVATPTMSANKVRDLKKAKVGIVLGQIYMMAGQWAEALRILSENTTTVRKLLDNAWHAKGLEAMMVCMLLMAHFGLEFVIPALCSPYSDRSPTHLAASIPGLLKTILHLFDSMEGDMLPFAVAAETRIRFCGLLAILYAANLELDKNSLHAIVYDISNAVSGTTAIVAPASGMNKVDVAEMLVAARPTEEQTILPAEHITLLSGIYAVLSNLGFQRKKVFVLKEIIENLTKALNQARRLGAAEAGIHPATSLTTDQTIFDGILGPAAGSDHLDDIIGVIASTYGIELSTTEGRKVTGCGNDLLKLKVLETIAEYCEASTDLRGVIMATASILSASTSTGATGSENGPSTIALSRDEQVILSSTLSRSTAFLKQLDLSQSEAHFWDDFLVRGVVFNPPDSAHALLPLSAADTTSSGNTPQGRNPLLYDPNARRSLIAGRSKQIFVIREPQELYLKLQNTLQIPIVVEFVEVAVTGPENMKLETLRFNATAIEPMRVQKLALMVWPSIAGDFIIVGCHIKIARCQKRYFDIYEQPWTPELNNEVKEQGVAALAPNTPANPPQKSTFPSFAIPTMPILFYGGVDGYTLCLLEGEIRQGGMVITNSSEVSATIISVKDQQGLLWVSGIQALRGNVDPGVLGGEVCSMAPQSQIQLQTTAVGRQLKTEPKLEILYRPAAAENASGFARMMSVPVHVTLNPALSLGNAEISSADDKTFHLSFDVVNNHTSPLSFTIKLLDPLACGDNKALPSDVLILPGLTFKVSICISRAFLPTKISDISLDDARKSLYRNVVVQWTEVLGTVAGVSRYGRATMQALALTRDQLETVCNFYFRLEARCEFKDPSLFHHDKIAVGSEVKVHFTLVNNTNRDSDTVYARVELLKSSDPQALAIGGDRIKVVQPIASGEEAEVVWTVVSLRAGNIDIRGWTTQGLNETKDGPQELEHTWRADATIRFQAVDLS</sequence>
<evidence type="ECO:0000259" key="4">
    <source>
        <dbReference type="Pfam" id="PF08626"/>
    </source>
</evidence>
<feature type="region of interest" description="Disordered" evidence="3">
    <location>
        <begin position="189"/>
        <end position="297"/>
    </location>
</feature>
<dbReference type="Pfam" id="PF26251">
    <property type="entry name" value="TPR_TRAPPC9-Trs120"/>
    <property type="match status" value="1"/>
</dbReference>
<evidence type="ECO:0000259" key="5">
    <source>
        <dbReference type="Pfam" id="PF26251"/>
    </source>
</evidence>